<reference evidence="3" key="2">
    <citation type="submission" date="2019-06" db="EMBL/GenBank/DDBJ databases">
        <title>Co-occurence of chitin degradation, pigmentation and bioactivity in marine Pseudoalteromonas.</title>
        <authorList>
            <person name="Sonnenschein E.C."/>
            <person name="Bech P.K."/>
        </authorList>
    </citation>
    <scope>NUCLEOTIDE SEQUENCE [LARGE SCALE GENOMIC DNA]</scope>
    <source>
        <strain evidence="3">S2599</strain>
    </source>
</reference>
<organism evidence="2 3">
    <name type="scientific">Pseudoalteromonas rubra</name>
    <dbReference type="NCBI Taxonomy" id="43658"/>
    <lineage>
        <taxon>Bacteria</taxon>
        <taxon>Pseudomonadati</taxon>
        <taxon>Pseudomonadota</taxon>
        <taxon>Gammaproteobacteria</taxon>
        <taxon>Alteromonadales</taxon>
        <taxon>Pseudoalteromonadaceae</taxon>
        <taxon>Pseudoalteromonas</taxon>
    </lineage>
</organism>
<protein>
    <recommendedName>
        <fullName evidence="1">Gamma-glutamylcyclotransferase AIG2-like domain-containing protein</fullName>
    </recommendedName>
</protein>
<gene>
    <name evidence="2" type="ORF">CWB98_15290</name>
</gene>
<dbReference type="Pfam" id="PF06094">
    <property type="entry name" value="GGACT"/>
    <property type="match status" value="1"/>
</dbReference>
<proteinExistence type="predicted"/>
<dbReference type="Proteomes" id="UP000306719">
    <property type="component" value="Unassembled WGS sequence"/>
</dbReference>
<evidence type="ECO:0000259" key="1">
    <source>
        <dbReference type="Pfam" id="PF06094"/>
    </source>
</evidence>
<dbReference type="InterPro" id="IPR013024">
    <property type="entry name" value="GGCT-like"/>
</dbReference>
<evidence type="ECO:0000313" key="2">
    <source>
        <dbReference type="EMBL" id="TMP35814.1"/>
    </source>
</evidence>
<dbReference type="AlphaFoldDB" id="A0A5S3WXT9"/>
<dbReference type="InterPro" id="IPR036568">
    <property type="entry name" value="GGCT-like_sf"/>
</dbReference>
<dbReference type="SUPFAM" id="SSF110857">
    <property type="entry name" value="Gamma-glutamyl cyclotransferase-like"/>
    <property type="match status" value="1"/>
</dbReference>
<name>A0A5S3WXT9_9GAMM</name>
<feature type="domain" description="Gamma-glutamylcyclotransferase AIG2-like" evidence="1">
    <location>
        <begin position="4"/>
        <end position="107"/>
    </location>
</feature>
<accession>A0A5S3WXT9</accession>
<evidence type="ECO:0000313" key="3">
    <source>
        <dbReference type="Proteomes" id="UP000306719"/>
    </source>
</evidence>
<dbReference type="EMBL" id="PNCJ01000020">
    <property type="protein sequence ID" value="TMP35814.1"/>
    <property type="molecule type" value="Genomic_DNA"/>
</dbReference>
<dbReference type="InterPro" id="IPR009288">
    <property type="entry name" value="AIG2-like_dom"/>
</dbReference>
<dbReference type="CDD" id="cd06661">
    <property type="entry name" value="GGCT_like"/>
    <property type="match status" value="1"/>
</dbReference>
<dbReference type="RefSeq" id="WP_138545615.1">
    <property type="nucleotide sequence ID" value="NZ_PNCJ01000020.1"/>
</dbReference>
<dbReference type="Gene3D" id="3.10.490.10">
    <property type="entry name" value="Gamma-glutamyl cyclotransferase-like"/>
    <property type="match status" value="1"/>
</dbReference>
<comment type="caution">
    <text evidence="2">The sequence shown here is derived from an EMBL/GenBank/DDBJ whole genome shotgun (WGS) entry which is preliminary data.</text>
</comment>
<reference evidence="2 3" key="1">
    <citation type="submission" date="2018-01" db="EMBL/GenBank/DDBJ databases">
        <authorList>
            <person name="Paulsen S."/>
            <person name="Gram L.K."/>
        </authorList>
    </citation>
    <scope>NUCLEOTIDE SEQUENCE [LARGE SCALE GENOMIC DNA]</scope>
    <source>
        <strain evidence="2 3">S2599</strain>
    </source>
</reference>
<dbReference type="OrthoDB" id="5070127at2"/>
<sequence length="109" mass="11891">MASLFVYGTLAPGRPNEHILADVDGQWQPGKVSGQLRNAGWGAELGYPGLILDEDAQQVAGLVFTSEQLSTHWQRLDEFEGAHYTRVLTDVELDSGAIIQAYVYTLAQG</sequence>